<dbReference type="SUPFAM" id="SSF53335">
    <property type="entry name" value="S-adenosyl-L-methionine-dependent methyltransferases"/>
    <property type="match status" value="1"/>
</dbReference>
<feature type="domain" description="RMT2" evidence="4">
    <location>
        <begin position="201"/>
        <end position="450"/>
    </location>
</feature>
<dbReference type="InterPro" id="IPR013216">
    <property type="entry name" value="Methyltransf_11"/>
</dbReference>
<dbReference type="InterPro" id="IPR051038">
    <property type="entry name" value="RMT2/GAMT_Mtase"/>
</dbReference>
<keyword evidence="1" id="KW-0489">Methyltransferase</keyword>
<organism evidence="5 6">
    <name type="scientific">Saitoella complicata (strain BCRC 22490 / CBS 7301 / JCM 7358 / NBRC 10748 / NRRL Y-17804)</name>
    <dbReference type="NCBI Taxonomy" id="698492"/>
    <lineage>
        <taxon>Eukaryota</taxon>
        <taxon>Fungi</taxon>
        <taxon>Dikarya</taxon>
        <taxon>Ascomycota</taxon>
        <taxon>Taphrinomycotina</taxon>
        <taxon>Taphrinomycotina incertae sedis</taxon>
        <taxon>Saitoella</taxon>
    </lineage>
</organism>
<evidence type="ECO:0000256" key="2">
    <source>
        <dbReference type="ARBA" id="ARBA00022679"/>
    </source>
</evidence>
<comment type="caution">
    <text evidence="5">The sequence shown here is derived from an EMBL/GenBank/DDBJ whole genome shotgun (WGS) entry which is preliminary data.</text>
</comment>
<reference evidence="5 6" key="3">
    <citation type="journal article" date="2015" name="Genome Announc.">
        <title>Draft Genome Sequence of the Archiascomycetous Yeast Saitoella complicata.</title>
        <authorList>
            <person name="Yamauchi K."/>
            <person name="Kondo S."/>
            <person name="Hamamoto M."/>
            <person name="Takahashi Y."/>
            <person name="Ogura Y."/>
            <person name="Hayashi T."/>
            <person name="Nishida H."/>
        </authorList>
    </citation>
    <scope>NUCLEOTIDE SEQUENCE [LARGE SCALE GENOMIC DNA]</scope>
    <source>
        <strain evidence="5 6">NRRL Y-17804</strain>
    </source>
</reference>
<dbReference type="GO" id="GO:0032259">
    <property type="term" value="P:methylation"/>
    <property type="evidence" value="ECO:0007669"/>
    <property type="project" value="UniProtKB-KW"/>
</dbReference>
<dbReference type="PANTHER" id="PTHR32379">
    <property type="entry name" value="GUANIDINOACETATE N-METHYLTRANSFERASE"/>
    <property type="match status" value="1"/>
</dbReference>
<keyword evidence="3" id="KW-0949">S-adenosyl-L-methionine</keyword>
<dbReference type="PROSITE" id="PS51559">
    <property type="entry name" value="SAM_RMT2"/>
    <property type="match status" value="1"/>
</dbReference>
<dbReference type="CDD" id="cd02440">
    <property type="entry name" value="AdoMet_MTases"/>
    <property type="match status" value="1"/>
</dbReference>
<reference evidence="5 6" key="1">
    <citation type="journal article" date="2011" name="J. Gen. Appl. Microbiol.">
        <title>Draft genome sequencing of the enigmatic yeast Saitoella complicata.</title>
        <authorList>
            <person name="Nishida H."/>
            <person name="Hamamoto M."/>
            <person name="Sugiyama J."/>
        </authorList>
    </citation>
    <scope>NUCLEOTIDE SEQUENCE [LARGE SCALE GENOMIC DNA]</scope>
    <source>
        <strain evidence="5 6">NRRL Y-17804</strain>
    </source>
</reference>
<dbReference type="InterPro" id="IPR029063">
    <property type="entry name" value="SAM-dependent_MTases_sf"/>
</dbReference>
<dbReference type="Gene3D" id="1.25.40.20">
    <property type="entry name" value="Ankyrin repeat-containing domain"/>
    <property type="match status" value="1"/>
</dbReference>
<sequence length="450" mass="51525">MQARLSLVDSSIKSMHQTLFYEAIHRDRHSRYFYLWTLVSTRKFPYWLPRPKVHSLKIYLFPLKMEIIEEESMSPDQLAVNQRFLEACRALDIEQIQKLVRDEGADAWFQEPETGKGPLHLVVEGAHVAEAEEKDAAVEKADECLSWLMGNGAVWNQMDREYRTPACRAREYGLAKLYANCIDAGVRAELLLAHLNRKQQTSAGARNEAYLNSKLTWTEPTDGAKTLLDDENNGVMMSWEKDIMKRSAEVLVPTPGEGSVLNIGFGLGIVDTYLQERRPKRHVIVEAHPDVIAEMKAQGWDKKPGVEIVEGRWQDVAGQLAEQEVFDSVYYDAFGEYYEDLREFFDEAVGLLSPDGILSFFHGLGADNQTFYDVYTKLVMLELYDFGLDTEWEELYIDMPDEEWEGTKRRYWALETASSVSHSIFKFVHQLSKDSALTKLLLAKPTPSEA</sequence>
<dbReference type="STRING" id="698492.A0A0E9NGA5"/>
<name>A0A0E9NGA5_SAICN</name>
<keyword evidence="6" id="KW-1185">Reference proteome</keyword>
<accession>A0A0E9NGA5</accession>
<gene>
    <name evidence="5" type="ORF">G7K_3022-t3</name>
</gene>
<evidence type="ECO:0000256" key="3">
    <source>
        <dbReference type="ARBA" id="ARBA00022691"/>
    </source>
</evidence>
<dbReference type="Pfam" id="PF08241">
    <property type="entry name" value="Methyltransf_11"/>
    <property type="match status" value="1"/>
</dbReference>
<dbReference type="Proteomes" id="UP000033140">
    <property type="component" value="Unassembled WGS sequence"/>
</dbReference>
<dbReference type="GO" id="GO:0019702">
    <property type="term" value="F:protein arginine N5-methyltransferase activity"/>
    <property type="evidence" value="ECO:0007669"/>
    <property type="project" value="TreeGrafter"/>
</dbReference>
<dbReference type="GO" id="GO:0005634">
    <property type="term" value="C:nucleus"/>
    <property type="evidence" value="ECO:0007669"/>
    <property type="project" value="TreeGrafter"/>
</dbReference>
<dbReference type="PANTHER" id="PTHR32379:SF1">
    <property type="entry name" value="GUANIDINOACETATE N-METHYLTRANSFERASE"/>
    <property type="match status" value="1"/>
</dbReference>
<reference evidence="5 6" key="2">
    <citation type="journal article" date="2014" name="J. Gen. Appl. Microbiol.">
        <title>The early diverging ascomycetous budding yeast Saitoella complicata has three histone deacetylases belonging to the Clr6, Hos2, and Rpd3 lineages.</title>
        <authorList>
            <person name="Nishida H."/>
            <person name="Matsumoto T."/>
            <person name="Kondo S."/>
            <person name="Hamamoto M."/>
            <person name="Yoshikawa H."/>
        </authorList>
    </citation>
    <scope>NUCLEOTIDE SEQUENCE [LARGE SCALE GENOMIC DNA]</scope>
    <source>
        <strain evidence="5 6">NRRL Y-17804</strain>
    </source>
</reference>
<proteinExistence type="predicted"/>
<dbReference type="InterPro" id="IPR026480">
    <property type="entry name" value="RMT2_dom"/>
</dbReference>
<evidence type="ECO:0000259" key="4">
    <source>
        <dbReference type="PROSITE" id="PS51559"/>
    </source>
</evidence>
<evidence type="ECO:0000313" key="5">
    <source>
        <dbReference type="EMBL" id="GAO48858.1"/>
    </source>
</evidence>
<dbReference type="InterPro" id="IPR036770">
    <property type="entry name" value="Ankyrin_rpt-contain_sf"/>
</dbReference>
<dbReference type="GO" id="GO:0005737">
    <property type="term" value="C:cytoplasm"/>
    <property type="evidence" value="ECO:0007669"/>
    <property type="project" value="TreeGrafter"/>
</dbReference>
<dbReference type="AlphaFoldDB" id="A0A0E9NGA5"/>
<protein>
    <recommendedName>
        <fullName evidence="4">RMT2 domain-containing protein</fullName>
    </recommendedName>
</protein>
<dbReference type="Gene3D" id="3.40.50.150">
    <property type="entry name" value="Vaccinia Virus protein VP39"/>
    <property type="match status" value="1"/>
</dbReference>
<dbReference type="EMBL" id="BACD03000018">
    <property type="protein sequence ID" value="GAO48858.1"/>
    <property type="molecule type" value="Genomic_DNA"/>
</dbReference>
<evidence type="ECO:0000313" key="6">
    <source>
        <dbReference type="Proteomes" id="UP000033140"/>
    </source>
</evidence>
<evidence type="ECO:0000256" key="1">
    <source>
        <dbReference type="ARBA" id="ARBA00022603"/>
    </source>
</evidence>
<keyword evidence="2" id="KW-0808">Transferase</keyword>